<dbReference type="Gene3D" id="3.20.20.70">
    <property type="entry name" value="Aldolase class I"/>
    <property type="match status" value="1"/>
</dbReference>
<dbReference type="CDD" id="cd01335">
    <property type="entry name" value="Radical_SAM"/>
    <property type="match status" value="1"/>
</dbReference>
<dbReference type="Proteomes" id="UP001642484">
    <property type="component" value="Unassembled WGS sequence"/>
</dbReference>
<keyword evidence="11" id="KW-1185">Reference proteome</keyword>
<keyword evidence="3" id="KW-0949">S-adenosyl-L-methionine</keyword>
<proteinExistence type="predicted"/>
<dbReference type="InterPro" id="IPR006638">
    <property type="entry name" value="Elp3/MiaA/NifB-like_rSAM"/>
</dbReference>
<protein>
    <recommendedName>
        <fullName evidence="9">Radical SAM core domain-containing protein</fullName>
    </recommendedName>
</protein>
<feature type="domain" description="Radical SAM core" evidence="9">
    <location>
        <begin position="282"/>
        <end position="503"/>
    </location>
</feature>
<dbReference type="SFLD" id="SFLDS00029">
    <property type="entry name" value="Radical_SAM"/>
    <property type="match status" value="1"/>
</dbReference>
<evidence type="ECO:0000256" key="4">
    <source>
        <dbReference type="ARBA" id="ARBA00022723"/>
    </source>
</evidence>
<keyword evidence="8" id="KW-0812">Transmembrane</keyword>
<organism evidence="10 11">
    <name type="scientific">Durusdinium trenchii</name>
    <dbReference type="NCBI Taxonomy" id="1381693"/>
    <lineage>
        <taxon>Eukaryota</taxon>
        <taxon>Sar</taxon>
        <taxon>Alveolata</taxon>
        <taxon>Dinophyceae</taxon>
        <taxon>Suessiales</taxon>
        <taxon>Symbiodiniaceae</taxon>
        <taxon>Durusdinium</taxon>
    </lineage>
</organism>
<keyword evidence="7" id="KW-0051">Antiviral defense</keyword>
<dbReference type="EMBL" id="CAXAMN010017746">
    <property type="protein sequence ID" value="CAK9051034.1"/>
    <property type="molecule type" value="Genomic_DNA"/>
</dbReference>
<dbReference type="InterPro" id="IPR013785">
    <property type="entry name" value="Aldolase_TIM"/>
</dbReference>
<keyword evidence="2" id="KW-0004">4Fe-4S</keyword>
<dbReference type="SFLD" id="SFLDG01088">
    <property type="entry name" value="antiviral_proteins"/>
    <property type="match status" value="1"/>
</dbReference>
<dbReference type="PANTHER" id="PTHR21339:SF0">
    <property type="entry name" value="S-ADENOSYLMETHIONINE-DEPENDENT NUCLEOTIDE DEHYDRATASE RSAD2"/>
    <property type="match status" value="1"/>
</dbReference>
<comment type="caution">
    <text evidence="10">The sequence shown here is derived from an EMBL/GenBank/DDBJ whole genome shotgun (WGS) entry which is preliminary data.</text>
</comment>
<evidence type="ECO:0000256" key="7">
    <source>
        <dbReference type="ARBA" id="ARBA00023118"/>
    </source>
</evidence>
<sequence>MFFAVHCRTCCGTSVREAVHRFIMALYTCMEAAMKVLSQKGGSEGQKVVAIVQEMMEGRRVPRCVETTNVHPVIILEGLDGTGKTTVIEGLQRELGDVNCLSSPPECLRSFRQHFDGQVSHIRRAFYLLGNYACALSLRKHSEKPVVIDRFWPSSIAYALALDHQVVPNDMPEELKGALQMPLDLQDLMPGPVVWLLLHLPEAQRVRRVRHRAADGSGMTPEEVKLEDQKLPTNLMDIYRVLKIGDDRLVEIDASGSTEEVLRRVQEVVISKCEQWRQLTPVSVPISVNWHFTRQCNYHCEFCFHTAKTSFCLPSTKDGLEESKRCLARLRDAGMQKINFSGGEPFLHAKALGTLVRFCKEELRLESVSIVSNGSHITAKWMEEFGYFLDILAISCDSFHEATNVLIGRGRGEHVKQLESIRQWCDDFEVLFKINSVITKHNVNEDMSAHIERLKPIRWKVFQCLPIKGENVGDVERNVEPLLIPPEAFQGFIDRHRRCSSVKQVLVAENNVTMKDSYLILDEYLRFLNCTSGAKVPGPSIRDVAVVSALRTAGFDENMFQQRLGEYEWSKDKVLQKERRTKQAKRTGLMVLSLALCGAALALVAKHRRCFS</sequence>
<dbReference type="SUPFAM" id="SSF102114">
    <property type="entry name" value="Radical SAM enzymes"/>
    <property type="match status" value="1"/>
</dbReference>
<evidence type="ECO:0000256" key="3">
    <source>
        <dbReference type="ARBA" id="ARBA00022691"/>
    </source>
</evidence>
<dbReference type="SFLD" id="SFLDF00318">
    <property type="entry name" value="Viperin"/>
    <property type="match status" value="1"/>
</dbReference>
<reference evidence="10 11" key="1">
    <citation type="submission" date="2024-02" db="EMBL/GenBank/DDBJ databases">
        <authorList>
            <person name="Chen Y."/>
            <person name="Shah S."/>
            <person name="Dougan E. K."/>
            <person name="Thang M."/>
            <person name="Chan C."/>
        </authorList>
    </citation>
    <scope>NUCLEOTIDE SEQUENCE [LARGE SCALE GENOMIC DNA]</scope>
</reference>
<evidence type="ECO:0000256" key="6">
    <source>
        <dbReference type="ARBA" id="ARBA00023014"/>
    </source>
</evidence>
<accession>A0ABP0MK01</accession>
<evidence type="ECO:0000313" key="11">
    <source>
        <dbReference type="Proteomes" id="UP001642484"/>
    </source>
</evidence>
<dbReference type="InterPro" id="IPR039430">
    <property type="entry name" value="Thymidylate_kin-like_dom"/>
</dbReference>
<keyword evidence="4" id="KW-0479">Metal-binding</keyword>
<keyword evidence="6" id="KW-0411">Iron-sulfur</keyword>
<dbReference type="SMART" id="SM00729">
    <property type="entry name" value="Elp3"/>
    <property type="match status" value="1"/>
</dbReference>
<feature type="transmembrane region" description="Helical" evidence="8">
    <location>
        <begin position="587"/>
        <end position="605"/>
    </location>
</feature>
<evidence type="ECO:0000256" key="1">
    <source>
        <dbReference type="ARBA" id="ARBA00001966"/>
    </source>
</evidence>
<dbReference type="InterPro" id="IPR051196">
    <property type="entry name" value="RSAD2/Viperin_antiviral"/>
</dbReference>
<comment type="cofactor">
    <cofactor evidence="1">
        <name>[4Fe-4S] cluster</name>
        <dbReference type="ChEBI" id="CHEBI:49883"/>
    </cofactor>
</comment>
<dbReference type="NCBIfam" id="NF038283">
    <property type="entry name" value="viperin_w_prok"/>
    <property type="match status" value="1"/>
</dbReference>
<dbReference type="PROSITE" id="PS51918">
    <property type="entry name" value="RADICAL_SAM"/>
    <property type="match status" value="1"/>
</dbReference>
<name>A0ABP0MK01_9DINO</name>
<dbReference type="Gene3D" id="3.40.50.300">
    <property type="entry name" value="P-loop containing nucleotide triphosphate hydrolases"/>
    <property type="match status" value="1"/>
</dbReference>
<keyword evidence="8" id="KW-0472">Membrane</keyword>
<evidence type="ECO:0000259" key="9">
    <source>
        <dbReference type="PROSITE" id="PS51918"/>
    </source>
</evidence>
<dbReference type="InterPro" id="IPR058240">
    <property type="entry name" value="rSAM_sf"/>
</dbReference>
<dbReference type="SUPFAM" id="SSF52540">
    <property type="entry name" value="P-loop containing nucleoside triphosphate hydrolases"/>
    <property type="match status" value="1"/>
</dbReference>
<evidence type="ECO:0000256" key="2">
    <source>
        <dbReference type="ARBA" id="ARBA00022485"/>
    </source>
</evidence>
<dbReference type="Pfam" id="PF04055">
    <property type="entry name" value="Radical_SAM"/>
    <property type="match status" value="1"/>
</dbReference>
<dbReference type="InterPro" id="IPR007197">
    <property type="entry name" value="rSAM"/>
</dbReference>
<dbReference type="InterPro" id="IPR027417">
    <property type="entry name" value="P-loop_NTPase"/>
</dbReference>
<evidence type="ECO:0000313" key="10">
    <source>
        <dbReference type="EMBL" id="CAK9051034.1"/>
    </source>
</evidence>
<dbReference type="Pfam" id="PF02223">
    <property type="entry name" value="Thymidylate_kin"/>
    <property type="match status" value="1"/>
</dbReference>
<evidence type="ECO:0000256" key="8">
    <source>
        <dbReference type="SAM" id="Phobius"/>
    </source>
</evidence>
<gene>
    <name evidence="10" type="ORF">CCMP2556_LOCUS25949</name>
</gene>
<keyword evidence="8" id="KW-1133">Transmembrane helix</keyword>
<keyword evidence="5" id="KW-0408">Iron</keyword>
<dbReference type="PANTHER" id="PTHR21339">
    <property type="entry name" value="RADICAL S-ADENOSYL METHIONINE DOMAIN-CONTAINING PROTEIN 2"/>
    <property type="match status" value="1"/>
</dbReference>
<dbReference type="SFLD" id="SFLDG01067">
    <property type="entry name" value="SPASM/twitch_domain_containing"/>
    <property type="match status" value="1"/>
</dbReference>
<evidence type="ECO:0000256" key="5">
    <source>
        <dbReference type="ARBA" id="ARBA00023004"/>
    </source>
</evidence>